<dbReference type="EnsemblPlants" id="Pp3c13_11180V3.4">
    <property type="protein sequence ID" value="Pp3c13_11180V3.4"/>
    <property type="gene ID" value="Pp3c13_11180"/>
</dbReference>
<dbReference type="EnsemblPlants" id="Pp3c13_11180V3.3">
    <property type="protein sequence ID" value="Pp3c13_11180V3.3"/>
    <property type="gene ID" value="Pp3c13_11180"/>
</dbReference>
<reference evidence="3" key="3">
    <citation type="submission" date="2020-12" db="UniProtKB">
        <authorList>
            <consortium name="EnsemblPlants"/>
        </authorList>
    </citation>
    <scope>IDENTIFICATION</scope>
</reference>
<dbReference type="OMA" id="ETMFDTK"/>
<proteinExistence type="predicted"/>
<dbReference type="InterPro" id="IPR051130">
    <property type="entry name" value="Mito_struct-func_regulator"/>
</dbReference>
<evidence type="ECO:0000259" key="1">
    <source>
        <dbReference type="PROSITE" id="PS50011"/>
    </source>
</evidence>
<dbReference type="CDD" id="cd05121">
    <property type="entry name" value="ABC1_ADCK3-like"/>
    <property type="match status" value="1"/>
</dbReference>
<dbReference type="STRING" id="3218.A0A2K1JLG9"/>
<dbReference type="PANTHER" id="PTHR43173:SF12">
    <property type="entry name" value="PROTEIN KINASE SUPERFAMILY PROTEIN"/>
    <property type="match status" value="1"/>
</dbReference>
<dbReference type="FunCoup" id="A0A2K1JLG9">
    <property type="interactions" value="308"/>
</dbReference>
<dbReference type="PaxDb" id="3218-PP1S5_324V6.1"/>
<dbReference type="Gramene" id="Pp3c13_11180V3.4">
    <property type="protein sequence ID" value="Pp3c13_11180V3.4"/>
    <property type="gene ID" value="Pp3c13_11180"/>
</dbReference>
<gene>
    <name evidence="3" type="primary">LOC112290814</name>
    <name evidence="2" type="ORF">PHYPA_017223</name>
</gene>
<dbReference type="Proteomes" id="UP000006727">
    <property type="component" value="Chromosome 13"/>
</dbReference>
<dbReference type="EnsemblPlants" id="Pp3c13_11180V3.2">
    <property type="protein sequence ID" value="Pp3c13_11180V3.2"/>
    <property type="gene ID" value="Pp3c13_11180"/>
</dbReference>
<dbReference type="Gramene" id="Pp3c13_11180V3.2">
    <property type="protein sequence ID" value="Pp3c13_11180V3.2"/>
    <property type="gene ID" value="Pp3c13_11180"/>
</dbReference>
<evidence type="ECO:0000313" key="2">
    <source>
        <dbReference type="EMBL" id="PNR42394.1"/>
    </source>
</evidence>
<dbReference type="Gramene" id="Pp3c13_11180V3.3">
    <property type="protein sequence ID" value="Pp3c13_11180V3.3"/>
    <property type="gene ID" value="Pp3c13_11180"/>
</dbReference>
<keyword evidence="4" id="KW-1185">Reference proteome</keyword>
<dbReference type="AlphaFoldDB" id="A0A2K1JLG9"/>
<dbReference type="PROSITE" id="PS50011">
    <property type="entry name" value="PROTEIN_KINASE_DOM"/>
    <property type="match status" value="1"/>
</dbReference>
<dbReference type="Gene3D" id="1.10.510.10">
    <property type="entry name" value="Transferase(Phosphotransferase) domain 1"/>
    <property type="match status" value="1"/>
</dbReference>
<protein>
    <recommendedName>
        <fullName evidence="1">Protein kinase domain-containing protein</fullName>
    </recommendedName>
</protein>
<dbReference type="GeneID" id="112290814"/>
<name>A0A2K1JLG9_PHYPA</name>
<dbReference type="SUPFAM" id="SSF56112">
    <property type="entry name" value="Protein kinase-like (PK-like)"/>
    <property type="match status" value="1"/>
</dbReference>
<evidence type="ECO:0000313" key="3">
    <source>
        <dbReference type="EnsemblPlants" id="Pp3c13_11180V3.1"/>
    </source>
</evidence>
<dbReference type="InterPro" id="IPR000719">
    <property type="entry name" value="Prot_kinase_dom"/>
</dbReference>
<reference evidence="2 4" key="2">
    <citation type="journal article" date="2018" name="Plant J.">
        <title>The Physcomitrella patens chromosome-scale assembly reveals moss genome structure and evolution.</title>
        <authorList>
            <person name="Lang D."/>
            <person name="Ullrich K.K."/>
            <person name="Murat F."/>
            <person name="Fuchs J."/>
            <person name="Jenkins J."/>
            <person name="Haas F.B."/>
            <person name="Piednoel M."/>
            <person name="Gundlach H."/>
            <person name="Van Bel M."/>
            <person name="Meyberg R."/>
            <person name="Vives C."/>
            <person name="Morata J."/>
            <person name="Symeonidi A."/>
            <person name="Hiss M."/>
            <person name="Muchero W."/>
            <person name="Kamisugi Y."/>
            <person name="Saleh O."/>
            <person name="Blanc G."/>
            <person name="Decker E.L."/>
            <person name="van Gessel N."/>
            <person name="Grimwood J."/>
            <person name="Hayes R.D."/>
            <person name="Graham S.W."/>
            <person name="Gunter L.E."/>
            <person name="McDaniel S.F."/>
            <person name="Hoernstein S.N.W."/>
            <person name="Larsson A."/>
            <person name="Li F.W."/>
            <person name="Perroud P.F."/>
            <person name="Phillips J."/>
            <person name="Ranjan P."/>
            <person name="Rokshar D.S."/>
            <person name="Rothfels C.J."/>
            <person name="Schneider L."/>
            <person name="Shu S."/>
            <person name="Stevenson D.W."/>
            <person name="Thummler F."/>
            <person name="Tillich M."/>
            <person name="Villarreal Aguilar J.C."/>
            <person name="Widiez T."/>
            <person name="Wong G.K."/>
            <person name="Wymore A."/>
            <person name="Zhang Y."/>
            <person name="Zimmer A.D."/>
            <person name="Quatrano R.S."/>
            <person name="Mayer K.F.X."/>
            <person name="Goodstein D."/>
            <person name="Casacuberta J.M."/>
            <person name="Vandepoele K."/>
            <person name="Reski R."/>
            <person name="Cuming A.C."/>
            <person name="Tuskan G.A."/>
            <person name="Maumus F."/>
            <person name="Salse J."/>
            <person name="Schmutz J."/>
            <person name="Rensing S.A."/>
        </authorList>
    </citation>
    <scope>NUCLEOTIDE SEQUENCE [LARGE SCALE GENOMIC DNA]</scope>
    <source>
        <strain evidence="3 4">cv. Gransden 2004</strain>
    </source>
</reference>
<dbReference type="Gramene" id="Pp3c13_11180V3.1">
    <property type="protein sequence ID" value="Pp3c13_11180V3.1"/>
    <property type="gene ID" value="Pp3c13_11180"/>
</dbReference>
<dbReference type="OrthoDB" id="427480at2759"/>
<dbReference type="RefSeq" id="XP_024393305.1">
    <property type="nucleotide sequence ID" value="XM_024537537.2"/>
</dbReference>
<dbReference type="InterPro" id="IPR004147">
    <property type="entry name" value="ABC1_dom"/>
</dbReference>
<reference evidence="2 4" key="1">
    <citation type="journal article" date="2008" name="Science">
        <title>The Physcomitrella genome reveals evolutionary insights into the conquest of land by plants.</title>
        <authorList>
            <person name="Rensing S."/>
            <person name="Lang D."/>
            <person name="Zimmer A."/>
            <person name="Terry A."/>
            <person name="Salamov A."/>
            <person name="Shapiro H."/>
            <person name="Nishiyama T."/>
            <person name="Perroud P.-F."/>
            <person name="Lindquist E."/>
            <person name="Kamisugi Y."/>
            <person name="Tanahashi T."/>
            <person name="Sakakibara K."/>
            <person name="Fujita T."/>
            <person name="Oishi K."/>
            <person name="Shin-I T."/>
            <person name="Kuroki Y."/>
            <person name="Toyoda A."/>
            <person name="Suzuki Y."/>
            <person name="Hashimoto A."/>
            <person name="Yamaguchi K."/>
            <person name="Sugano A."/>
            <person name="Kohara Y."/>
            <person name="Fujiyama A."/>
            <person name="Anterola A."/>
            <person name="Aoki S."/>
            <person name="Ashton N."/>
            <person name="Barbazuk W.B."/>
            <person name="Barker E."/>
            <person name="Bennetzen J."/>
            <person name="Bezanilla M."/>
            <person name="Blankenship R."/>
            <person name="Cho S.H."/>
            <person name="Dutcher S."/>
            <person name="Estelle M."/>
            <person name="Fawcett J.A."/>
            <person name="Gundlach H."/>
            <person name="Hanada K."/>
            <person name="Heyl A."/>
            <person name="Hicks K.A."/>
            <person name="Hugh J."/>
            <person name="Lohr M."/>
            <person name="Mayer K."/>
            <person name="Melkozernov A."/>
            <person name="Murata T."/>
            <person name="Nelson D."/>
            <person name="Pils B."/>
            <person name="Prigge M."/>
            <person name="Reiss B."/>
            <person name="Renner T."/>
            <person name="Rombauts S."/>
            <person name="Rushton P."/>
            <person name="Sanderfoot A."/>
            <person name="Schween G."/>
            <person name="Shiu S.-H."/>
            <person name="Stueber K."/>
            <person name="Theodoulou F.L."/>
            <person name="Tu H."/>
            <person name="Van de Peer Y."/>
            <person name="Verrier P.J."/>
            <person name="Waters E."/>
            <person name="Wood A."/>
            <person name="Yang L."/>
            <person name="Cove D."/>
            <person name="Cuming A."/>
            <person name="Hasebe M."/>
            <person name="Lucas S."/>
            <person name="Mishler D.B."/>
            <person name="Reski R."/>
            <person name="Grigoriev I."/>
            <person name="Quatrano R.S."/>
            <person name="Boore J.L."/>
        </authorList>
    </citation>
    <scope>NUCLEOTIDE SEQUENCE [LARGE SCALE GENOMIC DNA]</scope>
    <source>
        <strain evidence="3 4">cv. Gransden 2004</strain>
    </source>
</reference>
<dbReference type="Pfam" id="PF03109">
    <property type="entry name" value="ABC1"/>
    <property type="match status" value="1"/>
</dbReference>
<sequence length="571" mass="65135">MERTEVVRSLNPFGWVGDHAMQWISSEKQRVLHFGTAAQGFLDEKRRGQQLSRIHKRHQEMDERVKQFAGNIFDEKKRSAHISAIHEFGIKAHRKMDRTVQFWTRTIAIYASYKATQVRVQFVKDEAERERIWEERHEIAADKIYTLCTELGGLFLKSAQILAKPDLAPLPWVKRLVVLCDRAPQTPFGTVLKVLEQELGRTVEDVFERFETEPLGSASIAQVHRARLKGATNDVAVKVQHPQAYELMMIDIRNQKVFASFLQRFDVPFDLISILDELEEQVEFEFDFIRESKSMDRISESLNVAFKGKPPVTVPRSVPDLVTEKVLVMDFIEGIPILQMGDEMTKRGINPNGSVAKNAKRRILSDLATAYGEMILRDGFFQADPHPGNILINKKGKVALLDYGQVKEIDDKVRLGFARLIVALASSNVREMGLSYRDLGIETTVSAEKDPKNFKTLATIMFDTQLPLGMTVANPFGDDAVLHDISVKTFPRGLFYILRTIHILRGLSVGMDSPLSTSELWKPLALQVLAVAGKSLNSYPVEELDLEKPRELVWEKRPRLRRRGRMQFKRA</sequence>
<dbReference type="PANTHER" id="PTHR43173">
    <property type="entry name" value="ABC1 FAMILY PROTEIN"/>
    <property type="match status" value="1"/>
</dbReference>
<dbReference type="GO" id="GO:0005524">
    <property type="term" value="F:ATP binding"/>
    <property type="evidence" value="ECO:0007669"/>
    <property type="project" value="InterPro"/>
</dbReference>
<feature type="domain" description="Protein kinase" evidence="1">
    <location>
        <begin position="209"/>
        <end position="560"/>
    </location>
</feature>
<accession>A0A2K1JLG9</accession>
<dbReference type="GO" id="GO:0004672">
    <property type="term" value="F:protein kinase activity"/>
    <property type="evidence" value="ECO:0007669"/>
    <property type="project" value="InterPro"/>
</dbReference>
<evidence type="ECO:0000313" key="4">
    <source>
        <dbReference type="Proteomes" id="UP000006727"/>
    </source>
</evidence>
<dbReference type="InterPro" id="IPR011009">
    <property type="entry name" value="Kinase-like_dom_sf"/>
</dbReference>
<dbReference type="KEGG" id="ppp:112290814"/>
<dbReference type="EnsemblPlants" id="Pp3c13_11180V3.1">
    <property type="protein sequence ID" value="Pp3c13_11180V3.1"/>
    <property type="gene ID" value="Pp3c13_11180"/>
</dbReference>
<organism evidence="2">
    <name type="scientific">Physcomitrium patens</name>
    <name type="common">Spreading-leaved earth moss</name>
    <name type="synonym">Physcomitrella patens</name>
    <dbReference type="NCBI Taxonomy" id="3218"/>
    <lineage>
        <taxon>Eukaryota</taxon>
        <taxon>Viridiplantae</taxon>
        <taxon>Streptophyta</taxon>
        <taxon>Embryophyta</taxon>
        <taxon>Bryophyta</taxon>
        <taxon>Bryophytina</taxon>
        <taxon>Bryopsida</taxon>
        <taxon>Funariidae</taxon>
        <taxon>Funariales</taxon>
        <taxon>Funariaceae</taxon>
        <taxon>Physcomitrium</taxon>
    </lineage>
</organism>
<dbReference type="EMBL" id="ABEU02000013">
    <property type="protein sequence ID" value="PNR42394.1"/>
    <property type="molecule type" value="Genomic_DNA"/>
</dbReference>
<dbReference type="RefSeq" id="XP_024393306.1">
    <property type="nucleotide sequence ID" value="XM_024537538.2"/>
</dbReference>